<dbReference type="EC" id="2.7.11.1" evidence="1"/>
<comment type="caution">
    <text evidence="9">The sequence shown here is derived from an EMBL/GenBank/DDBJ whole genome shotgun (WGS) entry which is preliminary data.</text>
</comment>
<evidence type="ECO:0000256" key="6">
    <source>
        <dbReference type="RuleBase" id="RU000304"/>
    </source>
</evidence>
<dbReference type="PROSITE" id="PS00107">
    <property type="entry name" value="PROTEIN_KINASE_ATP"/>
    <property type="match status" value="1"/>
</dbReference>
<dbReference type="InterPro" id="IPR008271">
    <property type="entry name" value="Ser/Thr_kinase_AS"/>
</dbReference>
<sequence>MQDIRIAGRYQLGKKIGSGAFGDIYHGIDSQTNDEIAIKLEKINTHQPQLIYESKLIKLLMGAPGIPQVYWQGNEGNYNVMIMELLGSSLEELFTKCNRRFSLKTVLMLADQMISRIEYVHSRNFVHRDIKPDNFLIGIGKRTNLIYVIDFGLAKKYQDSKTKQHIPYREGKSLTGTARYASLNAHAGRELSRRDDLEAIGYVLMYFLRGSLPWQGINARRKEEKYKKIYDKKNSTTVEELCGNYPEEFKSYINYTKGLGFEETPDYGYVRRLFKDLFNRLNFECDYLYDWCLPPEQRQLENNTIEEVKIDSAPRSDSRKQSKGKKGDKPEGKGKKCLIF</sequence>
<evidence type="ECO:0000256" key="5">
    <source>
        <dbReference type="PROSITE-ProRule" id="PRU10141"/>
    </source>
</evidence>
<evidence type="ECO:0000256" key="3">
    <source>
        <dbReference type="ARBA" id="ARBA00022840"/>
    </source>
</evidence>
<dbReference type="PANTHER" id="PTHR11909">
    <property type="entry name" value="CASEIN KINASE-RELATED"/>
    <property type="match status" value="1"/>
</dbReference>
<evidence type="ECO:0000313" key="10">
    <source>
        <dbReference type="Proteomes" id="UP000187209"/>
    </source>
</evidence>
<reference evidence="9 10" key="1">
    <citation type="submission" date="2016-11" db="EMBL/GenBank/DDBJ databases">
        <title>The macronuclear genome of Stentor coeruleus: a giant cell with tiny introns.</title>
        <authorList>
            <person name="Slabodnick M."/>
            <person name="Ruby J.G."/>
            <person name="Reiff S.B."/>
            <person name="Swart E.C."/>
            <person name="Gosai S."/>
            <person name="Prabakaran S."/>
            <person name="Witkowska E."/>
            <person name="Larue G.E."/>
            <person name="Fisher S."/>
            <person name="Freeman R.M."/>
            <person name="Gunawardena J."/>
            <person name="Chu W."/>
            <person name="Stover N.A."/>
            <person name="Gregory B.D."/>
            <person name="Nowacki M."/>
            <person name="Derisi J."/>
            <person name="Roy S.W."/>
            <person name="Marshall W.F."/>
            <person name="Sood P."/>
        </authorList>
    </citation>
    <scope>NUCLEOTIDE SEQUENCE [LARGE SCALE GENOMIC DNA]</scope>
    <source>
        <strain evidence="9">WM001</strain>
    </source>
</reference>
<name>A0A1R2BWX7_9CILI</name>
<dbReference type="Gene3D" id="1.10.510.10">
    <property type="entry name" value="Transferase(Phosphotransferase) domain 1"/>
    <property type="match status" value="1"/>
</dbReference>
<feature type="domain" description="Protein kinase" evidence="8">
    <location>
        <begin position="10"/>
        <end position="278"/>
    </location>
</feature>
<dbReference type="FunFam" id="1.10.510.10:FF:000596">
    <property type="entry name" value="CK1 family protein kinase"/>
    <property type="match status" value="1"/>
</dbReference>
<protein>
    <recommendedName>
        <fullName evidence="4">Casein kinase I</fullName>
        <ecNumber evidence="1">2.7.11.1</ecNumber>
    </recommendedName>
</protein>
<dbReference type="Proteomes" id="UP000187209">
    <property type="component" value="Unassembled WGS sequence"/>
</dbReference>
<dbReference type="PROSITE" id="PS00108">
    <property type="entry name" value="PROTEIN_KINASE_ST"/>
    <property type="match status" value="1"/>
</dbReference>
<dbReference type="AlphaFoldDB" id="A0A1R2BWX7"/>
<feature type="binding site" evidence="5">
    <location>
        <position position="39"/>
    </location>
    <ligand>
        <name>ATP</name>
        <dbReference type="ChEBI" id="CHEBI:30616"/>
    </ligand>
</feature>
<dbReference type="EMBL" id="MPUH01000386">
    <property type="protein sequence ID" value="OMJ81288.1"/>
    <property type="molecule type" value="Genomic_DNA"/>
</dbReference>
<accession>A0A1R2BWX7</accession>
<dbReference type="InterPro" id="IPR000719">
    <property type="entry name" value="Prot_kinase_dom"/>
</dbReference>
<keyword evidence="2 5" id="KW-0547">Nucleotide-binding</keyword>
<dbReference type="GO" id="GO:0004674">
    <property type="term" value="F:protein serine/threonine kinase activity"/>
    <property type="evidence" value="ECO:0007669"/>
    <property type="project" value="UniProtKB-KW"/>
</dbReference>
<organism evidence="9 10">
    <name type="scientific">Stentor coeruleus</name>
    <dbReference type="NCBI Taxonomy" id="5963"/>
    <lineage>
        <taxon>Eukaryota</taxon>
        <taxon>Sar</taxon>
        <taxon>Alveolata</taxon>
        <taxon>Ciliophora</taxon>
        <taxon>Postciliodesmatophora</taxon>
        <taxon>Heterotrichea</taxon>
        <taxon>Heterotrichida</taxon>
        <taxon>Stentoridae</taxon>
        <taxon>Stentor</taxon>
    </lineage>
</organism>
<dbReference type="CDD" id="cd14016">
    <property type="entry name" value="STKc_CK1"/>
    <property type="match status" value="1"/>
</dbReference>
<evidence type="ECO:0000256" key="2">
    <source>
        <dbReference type="ARBA" id="ARBA00022741"/>
    </source>
</evidence>
<gene>
    <name evidence="9" type="ORF">SteCoe_18281</name>
</gene>
<dbReference type="SMART" id="SM00220">
    <property type="entry name" value="S_TKc"/>
    <property type="match status" value="1"/>
</dbReference>
<evidence type="ECO:0000259" key="8">
    <source>
        <dbReference type="PROSITE" id="PS50011"/>
    </source>
</evidence>
<comment type="similarity">
    <text evidence="6">Belongs to the protein kinase superfamily.</text>
</comment>
<dbReference type="Pfam" id="PF00069">
    <property type="entry name" value="Pkinase"/>
    <property type="match status" value="1"/>
</dbReference>
<evidence type="ECO:0000313" key="9">
    <source>
        <dbReference type="EMBL" id="OMJ81288.1"/>
    </source>
</evidence>
<keyword evidence="10" id="KW-1185">Reference proteome</keyword>
<evidence type="ECO:0000256" key="1">
    <source>
        <dbReference type="ARBA" id="ARBA00012513"/>
    </source>
</evidence>
<keyword evidence="6" id="KW-0418">Kinase</keyword>
<keyword evidence="3 5" id="KW-0067">ATP-binding</keyword>
<dbReference type="SUPFAM" id="SSF56112">
    <property type="entry name" value="Protein kinase-like (PK-like)"/>
    <property type="match status" value="1"/>
</dbReference>
<feature type="compositionally biased region" description="Basic and acidic residues" evidence="7">
    <location>
        <begin position="306"/>
        <end position="334"/>
    </location>
</feature>
<dbReference type="InterPro" id="IPR011009">
    <property type="entry name" value="Kinase-like_dom_sf"/>
</dbReference>
<dbReference type="GO" id="GO:0005524">
    <property type="term" value="F:ATP binding"/>
    <property type="evidence" value="ECO:0007669"/>
    <property type="project" value="UniProtKB-UniRule"/>
</dbReference>
<feature type="region of interest" description="Disordered" evidence="7">
    <location>
        <begin position="303"/>
        <end position="340"/>
    </location>
</feature>
<evidence type="ECO:0000256" key="4">
    <source>
        <dbReference type="ARBA" id="ARBA00023860"/>
    </source>
</evidence>
<keyword evidence="6" id="KW-0723">Serine/threonine-protein kinase</keyword>
<dbReference type="InterPro" id="IPR050235">
    <property type="entry name" value="CK1_Ser-Thr_kinase"/>
</dbReference>
<keyword evidence="6" id="KW-0808">Transferase</keyword>
<dbReference type="PROSITE" id="PS50011">
    <property type="entry name" value="PROTEIN_KINASE_DOM"/>
    <property type="match status" value="1"/>
</dbReference>
<proteinExistence type="inferred from homology"/>
<evidence type="ECO:0000256" key="7">
    <source>
        <dbReference type="SAM" id="MobiDB-lite"/>
    </source>
</evidence>
<dbReference type="InterPro" id="IPR017441">
    <property type="entry name" value="Protein_kinase_ATP_BS"/>
</dbReference>